<sequence>MPELGVIIPPDQPPERFLQTAVDAERAGLDEVWVWEDCFAEAGVATAAAVLARTERVRVGIGLLPVPLRNAALTAMELATLARMFPDRLLPGIGHGVLDWMGQVDARAASPTTLLQEYTEALGALLAGEEVSTQGRYVRLDRVRLRWPPAGRLPLLVGARGPRTLALAGALGDGVIIDDADLGTVVPAVAAVREARAAAGRADEPEIVVFASVPVGTGAEALATTVRELGEAGAHRVAVVGTAPDGPPEGGEAIAGLVTELGRARQLLG</sequence>
<keyword evidence="4" id="KW-1185">Reference proteome</keyword>
<comment type="caution">
    <text evidence="3">The sequence shown here is derived from an EMBL/GenBank/DDBJ whole genome shotgun (WGS) entry which is preliminary data.</text>
</comment>
<dbReference type="SUPFAM" id="SSF51679">
    <property type="entry name" value="Bacterial luciferase-like"/>
    <property type="match status" value="1"/>
</dbReference>
<evidence type="ECO:0000256" key="1">
    <source>
        <dbReference type="ARBA" id="ARBA00023002"/>
    </source>
</evidence>
<dbReference type="InterPro" id="IPR036661">
    <property type="entry name" value="Luciferase-like_sf"/>
</dbReference>
<dbReference type="InterPro" id="IPR050564">
    <property type="entry name" value="F420-G6PD/mer"/>
</dbReference>
<name>A0A367YR74_9ACTN</name>
<evidence type="ECO:0000313" key="3">
    <source>
        <dbReference type="EMBL" id="RCK68237.1"/>
    </source>
</evidence>
<protein>
    <submittedName>
        <fullName evidence="3">LLM class flavin-dependent oxidoreductase</fullName>
    </submittedName>
</protein>
<accession>A0A367YR74</accession>
<dbReference type="PANTHER" id="PTHR43244:SF1">
    <property type="entry name" value="5,10-METHYLENETETRAHYDROMETHANOPTERIN REDUCTASE"/>
    <property type="match status" value="1"/>
</dbReference>
<feature type="domain" description="Luciferase-like" evidence="2">
    <location>
        <begin position="12"/>
        <end position="228"/>
    </location>
</feature>
<dbReference type="Pfam" id="PF00296">
    <property type="entry name" value="Bac_luciferase"/>
    <property type="match status" value="1"/>
</dbReference>
<keyword evidence="1" id="KW-0560">Oxidoreductase</keyword>
<dbReference type="PANTHER" id="PTHR43244">
    <property type="match status" value="1"/>
</dbReference>
<dbReference type="Gene3D" id="3.20.20.30">
    <property type="entry name" value="Luciferase-like domain"/>
    <property type="match status" value="1"/>
</dbReference>
<evidence type="ECO:0000259" key="2">
    <source>
        <dbReference type="Pfam" id="PF00296"/>
    </source>
</evidence>
<dbReference type="EMBL" id="QOUI01000013">
    <property type="protein sequence ID" value="RCK68237.1"/>
    <property type="molecule type" value="Genomic_DNA"/>
</dbReference>
<dbReference type="GO" id="GO:0016705">
    <property type="term" value="F:oxidoreductase activity, acting on paired donors, with incorporation or reduction of molecular oxygen"/>
    <property type="evidence" value="ECO:0007669"/>
    <property type="project" value="InterPro"/>
</dbReference>
<dbReference type="InterPro" id="IPR011251">
    <property type="entry name" value="Luciferase-like_dom"/>
</dbReference>
<dbReference type="Proteomes" id="UP000252770">
    <property type="component" value="Unassembled WGS sequence"/>
</dbReference>
<dbReference type="AlphaFoldDB" id="A0A367YR74"/>
<reference evidence="3 4" key="1">
    <citation type="submission" date="2018-07" db="EMBL/GenBank/DDBJ databases">
        <title>Desertimonas flava gen. nov. sp. nov.</title>
        <authorList>
            <person name="Liu S."/>
        </authorList>
    </citation>
    <scope>NUCLEOTIDE SEQUENCE [LARGE SCALE GENOMIC DNA]</scope>
    <source>
        <strain evidence="3 4">16Sb5-5</strain>
    </source>
</reference>
<dbReference type="RefSeq" id="WP_114128050.1">
    <property type="nucleotide sequence ID" value="NZ_QOUI01000013.1"/>
</dbReference>
<evidence type="ECO:0000313" key="4">
    <source>
        <dbReference type="Proteomes" id="UP000252770"/>
    </source>
</evidence>
<organism evidence="3 4">
    <name type="scientific">Desertihabitans brevis</name>
    <dbReference type="NCBI Taxonomy" id="2268447"/>
    <lineage>
        <taxon>Bacteria</taxon>
        <taxon>Bacillati</taxon>
        <taxon>Actinomycetota</taxon>
        <taxon>Actinomycetes</taxon>
        <taxon>Propionibacteriales</taxon>
        <taxon>Propionibacteriaceae</taxon>
        <taxon>Desertihabitans</taxon>
    </lineage>
</organism>
<proteinExistence type="predicted"/>
<gene>
    <name evidence="3" type="ORF">DT076_17715</name>
</gene>